<name>A0AAU8DL07_9ACTN</name>
<dbReference type="Pfam" id="PF01835">
    <property type="entry name" value="MG2"/>
    <property type="match status" value="1"/>
</dbReference>
<dbReference type="Pfam" id="PF00207">
    <property type="entry name" value="A2M"/>
    <property type="match status" value="1"/>
</dbReference>
<dbReference type="Pfam" id="PF07703">
    <property type="entry name" value="A2M_BRD"/>
    <property type="match status" value="1"/>
</dbReference>
<dbReference type="EMBL" id="CP159218">
    <property type="protein sequence ID" value="XCG62320.1"/>
    <property type="molecule type" value="Genomic_DNA"/>
</dbReference>
<feature type="region of interest" description="Disordered" evidence="3">
    <location>
        <begin position="36"/>
        <end position="69"/>
    </location>
</feature>
<dbReference type="Gene3D" id="2.60.40.3710">
    <property type="match status" value="1"/>
</dbReference>
<dbReference type="Pfam" id="PF13205">
    <property type="entry name" value="Big_5"/>
    <property type="match status" value="1"/>
</dbReference>
<dbReference type="PANTHER" id="PTHR40094">
    <property type="entry name" value="ALPHA-2-MACROGLOBULIN HOMOLOG"/>
    <property type="match status" value="1"/>
</dbReference>
<evidence type="ECO:0000313" key="7">
    <source>
        <dbReference type="EMBL" id="XCG62320.1"/>
    </source>
</evidence>
<gene>
    <name evidence="7" type="ORF">ABLG96_13745</name>
</gene>
<dbReference type="SMART" id="SM01359">
    <property type="entry name" value="A2M_N_2"/>
    <property type="match status" value="1"/>
</dbReference>
<dbReference type="InterPro" id="IPR011625">
    <property type="entry name" value="A2M_N_BRD"/>
</dbReference>
<dbReference type="Pfam" id="PF17973">
    <property type="entry name" value="bMG10"/>
    <property type="match status" value="1"/>
</dbReference>
<protein>
    <submittedName>
        <fullName evidence="7">Alpha-2-macroglobulin family protein</fullName>
    </submittedName>
</protein>
<dbReference type="InterPro" id="IPR008930">
    <property type="entry name" value="Terpenoid_cyclase/PrenylTrfase"/>
</dbReference>
<evidence type="ECO:0000256" key="2">
    <source>
        <dbReference type="ARBA" id="ARBA00022729"/>
    </source>
</evidence>
<evidence type="ECO:0000259" key="5">
    <source>
        <dbReference type="SMART" id="SM01359"/>
    </source>
</evidence>
<feature type="domain" description="Alpha-2-macroglobulin" evidence="6">
    <location>
        <begin position="1367"/>
        <end position="1456"/>
    </location>
</feature>
<keyword evidence="2" id="KW-0732">Signal</keyword>
<dbReference type="SUPFAM" id="SSF48239">
    <property type="entry name" value="Terpenoid cyclases/Protein prenyltransferases"/>
    <property type="match status" value="1"/>
</dbReference>
<organism evidence="7">
    <name type="scientific">Nakamurella sp. A5-74</name>
    <dbReference type="NCBI Taxonomy" id="3158264"/>
    <lineage>
        <taxon>Bacteria</taxon>
        <taxon>Bacillati</taxon>
        <taxon>Actinomycetota</taxon>
        <taxon>Actinomycetes</taxon>
        <taxon>Nakamurellales</taxon>
        <taxon>Nakamurellaceae</taxon>
        <taxon>Nakamurella</taxon>
    </lineage>
</organism>
<accession>A0AAU8DL07</accession>
<dbReference type="InterPro" id="IPR002890">
    <property type="entry name" value="MG2"/>
</dbReference>
<dbReference type="InterPro" id="IPR001599">
    <property type="entry name" value="Macroglobln_a2"/>
</dbReference>
<dbReference type="PANTHER" id="PTHR40094:SF1">
    <property type="entry name" value="UBIQUITIN DOMAIN-CONTAINING PROTEIN"/>
    <property type="match status" value="1"/>
</dbReference>
<dbReference type="InterPro" id="IPR051802">
    <property type="entry name" value="YfhM-like"/>
</dbReference>
<dbReference type="RefSeq" id="WP_353647935.1">
    <property type="nucleotide sequence ID" value="NZ_CP159218.1"/>
</dbReference>
<feature type="transmembrane region" description="Helical" evidence="4">
    <location>
        <begin position="12"/>
        <end position="32"/>
    </location>
</feature>
<dbReference type="Gene3D" id="2.60.40.1930">
    <property type="match status" value="1"/>
</dbReference>
<keyword evidence="4" id="KW-0812">Transmembrane</keyword>
<dbReference type="Gene3D" id="1.50.10.20">
    <property type="match status" value="1"/>
</dbReference>
<dbReference type="GO" id="GO:0004866">
    <property type="term" value="F:endopeptidase inhibitor activity"/>
    <property type="evidence" value="ECO:0007669"/>
    <property type="project" value="InterPro"/>
</dbReference>
<evidence type="ECO:0000256" key="4">
    <source>
        <dbReference type="SAM" id="Phobius"/>
    </source>
</evidence>
<dbReference type="InterPro" id="IPR041246">
    <property type="entry name" value="Bact_MG10"/>
</dbReference>
<proteinExistence type="inferred from homology"/>
<reference evidence="7" key="1">
    <citation type="submission" date="2024-05" db="EMBL/GenBank/DDBJ databases">
        <authorList>
            <person name="Cai S.Y."/>
            <person name="Jin L.M."/>
            <person name="Li H.R."/>
        </authorList>
    </citation>
    <scope>NUCLEOTIDE SEQUENCE</scope>
    <source>
        <strain evidence="7">A5-74</strain>
    </source>
</reference>
<evidence type="ECO:0000259" key="6">
    <source>
        <dbReference type="SMART" id="SM01360"/>
    </source>
</evidence>
<feature type="region of interest" description="Disordered" evidence="3">
    <location>
        <begin position="132"/>
        <end position="157"/>
    </location>
</feature>
<comment type="similarity">
    <text evidence="1">Belongs to the protease inhibitor I39 (alpha-2-macroglobulin) family. Bacterial alpha-2-macroglobulin subfamily.</text>
</comment>
<sequence>MDSSRISRRLRVFGTTAGALTALTTLVVGIAVTSSSSSVSDPVAGTQQQQPGSHQGALATDGTPPTQPRTVEQIGLALRDGRATRPAGQTKVASGTPLDAAQVDAIVDRLPPLVGRAALQEQFRWPVQSLTTPERGTTVAPELPPGGDPAEPPSPKGPLQVLRMQPQGAVAVAPFISITFDQPMVPIATVTDQAQQNIPATISPQVKGTWRWIGTSTLRFAATESVDRLPMATKFTVTVPAGTKSITGNALAQTATATFTTPAPTVRSFTPQGKGLDLSPVFVAVFDQRVDAAAVLAKFTLTADGAARPVRGAGAAEIAADPAAAKAVAAAPRGQSVAFMAAAPLPTDAAVTATFGAGTPSAEGPIVSSKPATFTGRTYAAMTMTKGICSDRQCEASSPLVLEFSNPIDTAAFDPATVHVTPEVPGGASISASDNLIVVQGSTLPAVEYTVTVDAGLLDTHGQQLAQAAITKARMTAAGRRLDPFPQPLLTVDPLAKSSTITVNTVNREEFRERVFRVSTADFAAFRSLYRSTAERQIWNGVGAIPSWPVLQDRVVRPTQDANRLISTPLDLTDALGGDGATGNVVVLIEPTGQEALGNDSQWQNRPTMAWVQRTGLALDAISDRSVLRAWVTSFEDGRPLGDVTVGPLGADGAPVSGGSVQTDANGIAAIALTANPATALIARRGDQTALLAGNLYDGSWRTGELHDQLVWFVNDDRQTYRPGESISVKGWIRHQADDVSTALSLPTGSVKYTITDGHGVSLRTGTVKLSKLGGFDFAVAIPAGANLGDASVMLHLSGASQYENDAYHQFRIADFTTPTFQVDAHAISSAPHVLGEPVDIDADATYYAGGGVGDAPVQWQVRTATASYAPPGWSGYTFGRWQPWWQTDAAGALSIGSNGYGSSYGSSYGSDYGSGPYYPGDYCCGPNPADDQKVEKHAGTTDADGANHLQVSVGDLEKELGKDSVGMPVTVTAQAQVTDVDRTAIAGTTDLLIHPASYYVGLAGDDTFVKQGQDLVIRTITTDIDGTPTAGRPVRVTAALVTTTWAGGKSTETEGTAQTCTLTSTTDAANCTFRPATPGTYRITATVTDDKGRSSRTVLTRWVAGSSGAEAGTVQEQTLTVVPKADTYRPGQTAELLVQSPIPAGSGLATVVHNGIVSTTRFTVVDGSAVVQLPVTEGWIPGVAVSIEVVGTTTDAAGARQTAYATGEVALKVSTVSRELKVIATPRSKMVAPGGSTKIDVGITDGSGGPAAGAEFELVVVDEAVLAVGGAVRPDPMDIFYGLRGSWLDTQYSRSGVLLSEREGQKSPSSAAAGSAAPASSAAESGSMASSATLDSAAGAVPAGRALSAGKMAPNIGERTDFAPLAVFVPSATTDAAGHATVDVTLPDNLTRYRVLVFAVAGAEKFGSAESTITAGLPLTVRSAGPTFLNFGDRFEFPMLVQNRTAEAIVADVVLQGSNLTVAGTGGRRVSIPANSRVEVRIPVAAEQAGTARVRMAVVDSANPTAGSADAVAIDVPVYTPATSESVATYGQLDSGGVVRQPVSKPTDVFSQFGSLQISTSSTALAELTDAVLSILDYEYESSDALAGRIIAIGSLGDVLKAFSAPGLPSPEQLRARVEADLEDLVAMQNTDGGFPYWKKGEPNDAFNSIQATQAMVVAKNHGYSVPAAGLRRSLEFLKAIERHYPPRASQATKDALQSFALAVRALAGDRDSSDAEALFAARGPALSMDAVAWLLPVVSSAEVKAELARRIQNAAVDDAGAVTITTRVVSDAWTTLQSDTRTDGLVLDALLTVDPDSDLIPKIVKGLMGNRIAGRWSGMQENSVILLALRHYYDTFESATPDFIARIWVGGRFAGEHAYAGRTTDRVSVDVPTAQVLTASGADVTLQNEGTGRLYYRIGITTAPKNLTATPLDRGFVVSRSYRAVDDPADVRRDAQGVWHIKAGARVEVRLELVSRSARPHVALIDPLPAGLQSLNPALATTAKDLDPKKAADAAPTSWYGTWYDHQNLRDDRAEAFAQWLQGGVYSYSYLTLAKVPGTFTAPPARAEQVYAPETFGRSGSDTVVVEG</sequence>
<evidence type="ECO:0000256" key="1">
    <source>
        <dbReference type="ARBA" id="ARBA00010556"/>
    </source>
</evidence>
<dbReference type="SMART" id="SM01360">
    <property type="entry name" value="A2M"/>
    <property type="match status" value="1"/>
</dbReference>
<keyword evidence="4" id="KW-1133">Transmembrane helix</keyword>
<feature type="domain" description="Alpha-2-macroglobulin bait region" evidence="5">
    <location>
        <begin position="1120"/>
        <end position="1269"/>
    </location>
</feature>
<dbReference type="InterPro" id="IPR032812">
    <property type="entry name" value="SbsA_Ig"/>
</dbReference>
<feature type="compositionally biased region" description="Pro residues" evidence="3">
    <location>
        <begin position="142"/>
        <end position="156"/>
    </location>
</feature>
<evidence type="ECO:0000256" key="3">
    <source>
        <dbReference type="SAM" id="MobiDB-lite"/>
    </source>
</evidence>
<keyword evidence="4" id="KW-0472">Membrane</keyword>